<keyword evidence="1" id="KW-0472">Membrane</keyword>
<proteinExistence type="predicted"/>
<organism evidence="2 3">
    <name type="scientific">Pan troglodytes</name>
    <name type="common">Chimpanzee</name>
    <dbReference type="NCBI Taxonomy" id="9598"/>
    <lineage>
        <taxon>Eukaryota</taxon>
        <taxon>Metazoa</taxon>
        <taxon>Chordata</taxon>
        <taxon>Craniata</taxon>
        <taxon>Vertebrata</taxon>
        <taxon>Euteleostomi</taxon>
        <taxon>Mammalia</taxon>
        <taxon>Eutheria</taxon>
        <taxon>Euarchontoglires</taxon>
        <taxon>Primates</taxon>
        <taxon>Haplorrhini</taxon>
        <taxon>Catarrhini</taxon>
        <taxon>Hominidae</taxon>
        <taxon>Pan</taxon>
    </lineage>
</organism>
<gene>
    <name evidence="2" type="ORF">CK820_G0017936</name>
</gene>
<name>A0A2J8MQE9_PANTR</name>
<dbReference type="EMBL" id="NBAG03000247">
    <property type="protein sequence ID" value="PNI61739.1"/>
    <property type="molecule type" value="Genomic_DNA"/>
</dbReference>
<evidence type="ECO:0000313" key="2">
    <source>
        <dbReference type="EMBL" id="PNI61739.1"/>
    </source>
</evidence>
<evidence type="ECO:0000313" key="3">
    <source>
        <dbReference type="Proteomes" id="UP000236370"/>
    </source>
</evidence>
<dbReference type="AlphaFoldDB" id="A0A2J8MQE9"/>
<comment type="caution">
    <text evidence="2">The sequence shown here is derived from an EMBL/GenBank/DDBJ whole genome shotgun (WGS) entry which is preliminary data.</text>
</comment>
<feature type="non-terminal residue" evidence="2">
    <location>
        <position position="61"/>
    </location>
</feature>
<accession>A0A2J8MQE9</accession>
<reference evidence="2 3" key="1">
    <citation type="submission" date="2017-12" db="EMBL/GenBank/DDBJ databases">
        <title>High-resolution comparative analysis of great ape genomes.</title>
        <authorList>
            <person name="Pollen A."/>
            <person name="Hastie A."/>
            <person name="Hormozdiari F."/>
            <person name="Dougherty M."/>
            <person name="Liu R."/>
            <person name="Chaisson M."/>
            <person name="Hoppe E."/>
            <person name="Hill C."/>
            <person name="Pang A."/>
            <person name="Hillier L."/>
            <person name="Baker C."/>
            <person name="Armstrong J."/>
            <person name="Shendure J."/>
            <person name="Paten B."/>
            <person name="Wilson R."/>
            <person name="Chao H."/>
            <person name="Schneider V."/>
            <person name="Ventura M."/>
            <person name="Kronenberg Z."/>
            <person name="Murali S."/>
            <person name="Gordon D."/>
            <person name="Cantsilieris S."/>
            <person name="Munson K."/>
            <person name="Nelson B."/>
            <person name="Raja A."/>
            <person name="Underwood J."/>
            <person name="Diekhans M."/>
            <person name="Fiddes I."/>
            <person name="Haussler D."/>
            <person name="Eichler E."/>
        </authorList>
    </citation>
    <scope>NUCLEOTIDE SEQUENCE [LARGE SCALE GENOMIC DNA]</scope>
    <source>
        <strain evidence="2">Yerkes chimp pedigree #C0471</strain>
    </source>
</reference>
<dbReference type="Proteomes" id="UP000236370">
    <property type="component" value="Unassembled WGS sequence"/>
</dbReference>
<dbReference type="SMR" id="A0A2J8MQE9"/>
<sequence>MNSTLFSQVENHSVHSNFSEKNAQLLAFENDDCHLPLAMIFTLALAYGAVIILGVSGNLAL</sequence>
<protein>
    <submittedName>
        <fullName evidence="2">NPY1R isoform 5</fullName>
    </submittedName>
</protein>
<feature type="transmembrane region" description="Helical" evidence="1">
    <location>
        <begin position="35"/>
        <end position="55"/>
    </location>
</feature>
<evidence type="ECO:0000256" key="1">
    <source>
        <dbReference type="SAM" id="Phobius"/>
    </source>
</evidence>
<keyword evidence="1" id="KW-0812">Transmembrane</keyword>
<keyword evidence="1" id="KW-1133">Transmembrane helix</keyword>